<reference evidence="1 2" key="1">
    <citation type="submission" date="2015-07" db="EMBL/GenBank/DDBJ databases">
        <title>Comparative genomics of the Sigatoka disease complex on banana suggests a link between parallel evolutionary changes in Pseudocercospora fijiensis and Pseudocercospora eumusae and increased virulence on the banana host.</title>
        <authorList>
            <person name="Chang T.-C."/>
            <person name="Salvucci A."/>
            <person name="Crous P.W."/>
            <person name="Stergiopoulos I."/>
        </authorList>
    </citation>
    <scope>NUCLEOTIDE SEQUENCE [LARGE SCALE GENOMIC DNA]</scope>
    <source>
        <strain evidence="1 2">CBS 114824</strain>
    </source>
</reference>
<evidence type="ECO:0000313" key="2">
    <source>
        <dbReference type="Proteomes" id="UP000070133"/>
    </source>
</evidence>
<dbReference type="PANTHER" id="PTHR42085">
    <property type="entry name" value="F-BOX DOMAIN-CONTAINING PROTEIN"/>
    <property type="match status" value="1"/>
</dbReference>
<sequence>MASMSDTAREDQALEARRQLRKELEPHIAALDTTRSEPPFTLGELIVCAIISHDEKYVAGEDIAEWIMKASTFYAHRAIEKYMTAMRPHEKSLYHGGFTSKSGCPIDGFWDAMIEHDLPLKLQNRLPFADLDFIHSYQGTAGLGHYNKLRRKYRWMRYSIGAGPARVYLRRWLHQPGGHFRFFDLAPELRTRIYKMVLVCDDEPHLAMKGSLVHRRESHLPQFAIYLERYKMLKMCRADTTSTIAVLATCKQARHEARGIFYGLNTFHHQGLSALGKSLLKSSGVNLDVIRRLSLCVNFLPHPGGDQESTDRRVLGLREKVAGVQLLGQLRLDELIFGQASCPVVQNCHPQSHHLGLLSGTLADDSVNTLFTACLHAIVSAARRAKHVTVYPYGDCNALERYIQNCLKEVFSVKMLCCSFPKHRDEDMQYL</sequence>
<dbReference type="STRING" id="321146.A0A139HKM0"/>
<dbReference type="PANTHER" id="PTHR42085:SF2">
    <property type="entry name" value="F-BOX DOMAIN-CONTAINING PROTEIN"/>
    <property type="match status" value="1"/>
</dbReference>
<gene>
    <name evidence="1" type="ORF">AC578_10613</name>
</gene>
<evidence type="ECO:0000313" key="1">
    <source>
        <dbReference type="EMBL" id="KXT02963.1"/>
    </source>
</evidence>
<organism evidence="1 2">
    <name type="scientific">Pseudocercospora eumusae</name>
    <dbReference type="NCBI Taxonomy" id="321146"/>
    <lineage>
        <taxon>Eukaryota</taxon>
        <taxon>Fungi</taxon>
        <taxon>Dikarya</taxon>
        <taxon>Ascomycota</taxon>
        <taxon>Pezizomycotina</taxon>
        <taxon>Dothideomycetes</taxon>
        <taxon>Dothideomycetidae</taxon>
        <taxon>Mycosphaerellales</taxon>
        <taxon>Mycosphaerellaceae</taxon>
        <taxon>Pseudocercospora</taxon>
    </lineage>
</organism>
<protein>
    <recommendedName>
        <fullName evidence="3">Fork-head domain-containing protein</fullName>
    </recommendedName>
</protein>
<dbReference type="Proteomes" id="UP000070133">
    <property type="component" value="Unassembled WGS sequence"/>
</dbReference>
<comment type="caution">
    <text evidence="1">The sequence shown here is derived from an EMBL/GenBank/DDBJ whole genome shotgun (WGS) entry which is preliminary data.</text>
</comment>
<dbReference type="InterPro" id="IPR038883">
    <property type="entry name" value="AN11006-like"/>
</dbReference>
<accession>A0A139HKM0</accession>
<keyword evidence="2" id="KW-1185">Reference proteome</keyword>
<proteinExistence type="predicted"/>
<dbReference type="AlphaFoldDB" id="A0A139HKM0"/>
<dbReference type="EMBL" id="LFZN01000035">
    <property type="protein sequence ID" value="KXT02963.1"/>
    <property type="molecule type" value="Genomic_DNA"/>
</dbReference>
<evidence type="ECO:0008006" key="3">
    <source>
        <dbReference type="Google" id="ProtNLM"/>
    </source>
</evidence>
<dbReference type="OrthoDB" id="3650264at2759"/>
<name>A0A139HKM0_9PEZI</name>